<accession>A0A916BEA6</accession>
<reference evidence="1" key="1">
    <citation type="submission" date="2021-02" db="EMBL/GenBank/DDBJ databases">
        <authorList>
            <person name="Han P."/>
        </authorList>
    </citation>
    <scope>NUCLEOTIDE SEQUENCE</scope>
    <source>
        <strain evidence="1">Candidatus Nitrotoga sp. ZN8</strain>
    </source>
</reference>
<dbReference type="Proteomes" id="UP000675882">
    <property type="component" value="Unassembled WGS sequence"/>
</dbReference>
<dbReference type="RefSeq" id="WP_213036226.1">
    <property type="nucleotide sequence ID" value="NZ_CAJNBL010000027.1"/>
</dbReference>
<dbReference type="SUPFAM" id="SSF48452">
    <property type="entry name" value="TPR-like"/>
    <property type="match status" value="1"/>
</dbReference>
<dbReference type="AlphaFoldDB" id="A0A916BEA6"/>
<protein>
    <submittedName>
        <fullName evidence="1">Uncharacterized protein</fullName>
    </submittedName>
</protein>
<proteinExistence type="predicted"/>
<name>A0A916BEA6_9PROT</name>
<organism evidence="1 2">
    <name type="scientific">Candidatus Nitrotoga fabula</name>
    <dbReference type="NCBI Taxonomy" id="2182327"/>
    <lineage>
        <taxon>Bacteria</taxon>
        <taxon>Pseudomonadati</taxon>
        <taxon>Pseudomonadota</taxon>
        <taxon>Betaproteobacteria</taxon>
        <taxon>Nitrosomonadales</taxon>
        <taxon>Gallionellaceae</taxon>
        <taxon>Candidatus Nitrotoga</taxon>
    </lineage>
</organism>
<dbReference type="InterPro" id="IPR011990">
    <property type="entry name" value="TPR-like_helical_dom_sf"/>
</dbReference>
<gene>
    <name evidence="1" type="ORF">NTGZN8_330016</name>
</gene>
<sequence length="247" mass="28321">MSSPTPRKKINEIIQSINEMIVNGRNHERIEEIIIEANKMKAYGQYTDACIVLGVVAALRSDFNEVDRLFKAAFAHSGRTVDTLLKYAVVLSNLHRHIDAVKIIDELMELVPDDLFVVNNAFLYHFTAFDVDGARKLMSHMKLLSQPIDEAMWEERLIWLEEIMKEHKVVWKDVASRIELASRALRQSGMVPRSADRFEWDGIMIYKFFIQGDVDSICLAESAMIDAIANQPYSPVDDFLYFSCESV</sequence>
<comment type="caution">
    <text evidence="1">The sequence shown here is derived from an EMBL/GenBank/DDBJ whole genome shotgun (WGS) entry which is preliminary data.</text>
</comment>
<evidence type="ECO:0000313" key="1">
    <source>
        <dbReference type="EMBL" id="CAE6723441.1"/>
    </source>
</evidence>
<keyword evidence="2" id="KW-1185">Reference proteome</keyword>
<dbReference type="EMBL" id="CAJNBL010000027">
    <property type="protein sequence ID" value="CAE6723441.1"/>
    <property type="molecule type" value="Genomic_DNA"/>
</dbReference>
<evidence type="ECO:0000313" key="2">
    <source>
        <dbReference type="Proteomes" id="UP000675882"/>
    </source>
</evidence>